<dbReference type="AlphaFoldDB" id="A0A4Q1HIZ7"/>
<dbReference type="OrthoDB" id="9794834at2"/>
<dbReference type="Pfam" id="PF06114">
    <property type="entry name" value="Peptidase_M78"/>
    <property type="match status" value="1"/>
</dbReference>
<dbReference type="InterPro" id="IPR052345">
    <property type="entry name" value="Rad_response_metalloprotease"/>
</dbReference>
<evidence type="ECO:0000313" key="2">
    <source>
        <dbReference type="EMBL" id="RXN86991.1"/>
    </source>
</evidence>
<dbReference type="RefSeq" id="WP_129151997.1">
    <property type="nucleotide sequence ID" value="NZ_JBHSDO010000012.1"/>
</dbReference>
<protein>
    <recommendedName>
        <fullName evidence="1">IrrE N-terminal-like domain-containing protein</fullName>
    </recommendedName>
</protein>
<proteinExistence type="predicted"/>
<dbReference type="InterPro" id="IPR010359">
    <property type="entry name" value="IrrE_HExxH"/>
</dbReference>
<sequence>MVQLDLIELADLVRPEQLVAEILRQNPQLPIPVPIEELAHLAGISKIEAFDSVGFEGALLTNATKSEGAIFFSSLSPRPRQRFTIGHELGHFLLPWHRQTSFQCTAEDISSRSKKDWELQANQFAAELLAPEPLVRRLLRPLKEPELVHILQLRDEFGTSFEMTARRVVELNDYACAVVFSKDDVVRYTIRSEFFTEWLSVRKGDRLPAQSPSRNATSDPEEWHEIEAHWWLAEPTGRSHQPETIYEQTLVQDFGHKVTLLTYEPE</sequence>
<accession>A0A4Q1HIZ7</accession>
<dbReference type="PANTHER" id="PTHR43236">
    <property type="entry name" value="ANTITOXIN HIGA1"/>
    <property type="match status" value="1"/>
</dbReference>
<name>A0A4Q1HIZ7_9BURK</name>
<dbReference type="PANTHER" id="PTHR43236:SF1">
    <property type="entry name" value="BLL7220 PROTEIN"/>
    <property type="match status" value="1"/>
</dbReference>
<evidence type="ECO:0000313" key="3">
    <source>
        <dbReference type="Proteomes" id="UP000290849"/>
    </source>
</evidence>
<dbReference type="Gene3D" id="1.10.10.2910">
    <property type="match status" value="1"/>
</dbReference>
<gene>
    <name evidence="2" type="ORF">C7R54_19095</name>
</gene>
<feature type="domain" description="IrrE N-terminal-like" evidence="1">
    <location>
        <begin position="67"/>
        <end position="168"/>
    </location>
</feature>
<organism evidence="2 3">
    <name type="scientific">Achromobacter aloeverae</name>
    <dbReference type="NCBI Taxonomy" id="1750518"/>
    <lineage>
        <taxon>Bacteria</taxon>
        <taxon>Pseudomonadati</taxon>
        <taxon>Pseudomonadota</taxon>
        <taxon>Betaproteobacteria</taxon>
        <taxon>Burkholderiales</taxon>
        <taxon>Alcaligenaceae</taxon>
        <taxon>Achromobacter</taxon>
    </lineage>
</organism>
<comment type="caution">
    <text evidence="2">The sequence shown here is derived from an EMBL/GenBank/DDBJ whole genome shotgun (WGS) entry which is preliminary data.</text>
</comment>
<dbReference type="EMBL" id="PYAL01000005">
    <property type="protein sequence ID" value="RXN86991.1"/>
    <property type="molecule type" value="Genomic_DNA"/>
</dbReference>
<dbReference type="Proteomes" id="UP000290849">
    <property type="component" value="Unassembled WGS sequence"/>
</dbReference>
<evidence type="ECO:0000259" key="1">
    <source>
        <dbReference type="Pfam" id="PF06114"/>
    </source>
</evidence>
<keyword evidence="3" id="KW-1185">Reference proteome</keyword>
<reference evidence="2 3" key="1">
    <citation type="journal article" date="2017" name="Int. J. Syst. Evol. Microbiol.">
        <title>Achromobacter aloeverae sp. nov., isolated from the root of Aloe vera (L.) Burm.f.</title>
        <authorList>
            <person name="Kuncharoen N."/>
            <person name="Muramatsu Y."/>
            <person name="Shibata C."/>
            <person name="Kamakura Y."/>
            <person name="Nakagawa Y."/>
            <person name="Tanasupawat S."/>
        </authorList>
    </citation>
    <scope>NUCLEOTIDE SEQUENCE [LARGE SCALE GENOMIC DNA]</scope>
    <source>
        <strain evidence="2 3">AVA-1</strain>
    </source>
</reference>